<dbReference type="PANTHER" id="PTHR22930">
    <property type="match status" value="1"/>
</dbReference>
<accession>A0ABQ8TRD0</accession>
<comment type="subcellular location">
    <subcellularLocation>
        <location evidence="2">Nucleus</location>
    </subcellularLocation>
</comment>
<comment type="similarity">
    <text evidence="3">Belongs to the HARBI1 family.</text>
</comment>
<evidence type="ECO:0000313" key="9">
    <source>
        <dbReference type="EMBL" id="KAJ4449246.1"/>
    </source>
</evidence>
<gene>
    <name evidence="9" type="ORF">ANN_00643</name>
</gene>
<evidence type="ECO:0000256" key="1">
    <source>
        <dbReference type="ARBA" id="ARBA00001968"/>
    </source>
</evidence>
<evidence type="ECO:0000256" key="2">
    <source>
        <dbReference type="ARBA" id="ARBA00004123"/>
    </source>
</evidence>
<evidence type="ECO:0000313" key="10">
    <source>
        <dbReference type="Proteomes" id="UP001148838"/>
    </source>
</evidence>
<reference evidence="9 10" key="1">
    <citation type="journal article" date="2022" name="Allergy">
        <title>Genome assembly and annotation of Periplaneta americana reveal a comprehensive cockroach allergen profile.</title>
        <authorList>
            <person name="Wang L."/>
            <person name="Xiong Q."/>
            <person name="Saelim N."/>
            <person name="Wang L."/>
            <person name="Nong W."/>
            <person name="Wan A.T."/>
            <person name="Shi M."/>
            <person name="Liu X."/>
            <person name="Cao Q."/>
            <person name="Hui J.H.L."/>
            <person name="Sookrung N."/>
            <person name="Leung T.F."/>
            <person name="Tungtrongchitr A."/>
            <person name="Tsui S.K.W."/>
        </authorList>
    </citation>
    <scope>NUCLEOTIDE SEQUENCE [LARGE SCALE GENOMIC DNA]</scope>
    <source>
        <strain evidence="9">PWHHKU_190912</strain>
    </source>
</reference>
<keyword evidence="5" id="KW-0479">Metal-binding</keyword>
<organism evidence="9 10">
    <name type="scientific">Periplaneta americana</name>
    <name type="common">American cockroach</name>
    <name type="synonym">Blatta americana</name>
    <dbReference type="NCBI Taxonomy" id="6978"/>
    <lineage>
        <taxon>Eukaryota</taxon>
        <taxon>Metazoa</taxon>
        <taxon>Ecdysozoa</taxon>
        <taxon>Arthropoda</taxon>
        <taxon>Hexapoda</taxon>
        <taxon>Insecta</taxon>
        <taxon>Pterygota</taxon>
        <taxon>Neoptera</taxon>
        <taxon>Polyneoptera</taxon>
        <taxon>Dictyoptera</taxon>
        <taxon>Blattodea</taxon>
        <taxon>Blattoidea</taxon>
        <taxon>Blattidae</taxon>
        <taxon>Blattinae</taxon>
        <taxon>Periplaneta</taxon>
    </lineage>
</organism>
<protein>
    <recommendedName>
        <fullName evidence="8">DDE Tnp4 domain-containing protein</fullName>
    </recommendedName>
</protein>
<feature type="non-terminal residue" evidence="9">
    <location>
        <position position="1"/>
    </location>
</feature>
<sequence length="331" mass="38743">RVRNRKRREFGVHPINRERGIFGEFHHLYGELRRFPDRFFEYSRMSIQTFDFLLNKIKARLQKQVTNFQRPISPTERLTITLRIYATTNFTKTKPSGHQRWGFPNCFGPIDGKHCQVKCPDNSGSSYFNYLKYFSVVLQALADADKKFLTIEVGARGKQSDGSIFTSSTLFNLLETNQFNVANDKELPNSQVKLPLVLIGDEAYPLKPYLMRPYPGRGLTPRRDKFNERLSSARKCVECAFGILRTKWRFLDKNIDTNVEKACTFIKCACILHNLIREKDGDSDLHYREMTLQLTRTEPFQTCANLDRRNNSCTEFARHIREKFTDYFNDT</sequence>
<keyword evidence="10" id="KW-1185">Reference proteome</keyword>
<dbReference type="InterPro" id="IPR027806">
    <property type="entry name" value="HARBI1_dom"/>
</dbReference>
<keyword evidence="4" id="KW-0540">Nuclease</keyword>
<proteinExistence type="inferred from homology"/>
<keyword evidence="6" id="KW-0378">Hydrolase</keyword>
<dbReference type="InterPro" id="IPR045249">
    <property type="entry name" value="HARBI1-like"/>
</dbReference>
<feature type="domain" description="DDE Tnp4" evidence="8">
    <location>
        <begin position="110"/>
        <end position="274"/>
    </location>
</feature>
<name>A0ABQ8TRD0_PERAM</name>
<evidence type="ECO:0000256" key="7">
    <source>
        <dbReference type="ARBA" id="ARBA00023242"/>
    </source>
</evidence>
<evidence type="ECO:0000256" key="5">
    <source>
        <dbReference type="ARBA" id="ARBA00022723"/>
    </source>
</evidence>
<comment type="cofactor">
    <cofactor evidence="1">
        <name>a divalent metal cation</name>
        <dbReference type="ChEBI" id="CHEBI:60240"/>
    </cofactor>
</comment>
<evidence type="ECO:0000259" key="8">
    <source>
        <dbReference type="Pfam" id="PF13359"/>
    </source>
</evidence>
<dbReference type="EMBL" id="JAJSOF020000003">
    <property type="protein sequence ID" value="KAJ4449246.1"/>
    <property type="molecule type" value="Genomic_DNA"/>
</dbReference>
<keyword evidence="7" id="KW-0539">Nucleus</keyword>
<dbReference type="Proteomes" id="UP001148838">
    <property type="component" value="Unassembled WGS sequence"/>
</dbReference>
<comment type="caution">
    <text evidence="9">The sequence shown here is derived from an EMBL/GenBank/DDBJ whole genome shotgun (WGS) entry which is preliminary data.</text>
</comment>
<evidence type="ECO:0000256" key="3">
    <source>
        <dbReference type="ARBA" id="ARBA00006958"/>
    </source>
</evidence>
<dbReference type="Pfam" id="PF13359">
    <property type="entry name" value="DDE_Tnp_4"/>
    <property type="match status" value="1"/>
</dbReference>
<dbReference type="PANTHER" id="PTHR22930:SF269">
    <property type="entry name" value="NUCLEASE HARBI1-LIKE PROTEIN"/>
    <property type="match status" value="1"/>
</dbReference>
<evidence type="ECO:0000256" key="6">
    <source>
        <dbReference type="ARBA" id="ARBA00022801"/>
    </source>
</evidence>
<evidence type="ECO:0000256" key="4">
    <source>
        <dbReference type="ARBA" id="ARBA00022722"/>
    </source>
</evidence>